<evidence type="ECO:0000313" key="3">
    <source>
        <dbReference type="Proteomes" id="UP001203207"/>
    </source>
</evidence>
<evidence type="ECO:0000313" key="2">
    <source>
        <dbReference type="EMBL" id="MCL9816296.1"/>
    </source>
</evidence>
<dbReference type="GO" id="GO:0016787">
    <property type="term" value="F:hydrolase activity"/>
    <property type="evidence" value="ECO:0007669"/>
    <property type="project" value="UniProtKB-KW"/>
</dbReference>
<comment type="caution">
    <text evidence="2">The sequence shown here is derived from an EMBL/GenBank/DDBJ whole genome shotgun (WGS) entry which is preliminary data.</text>
</comment>
<evidence type="ECO:0000259" key="1">
    <source>
        <dbReference type="Pfam" id="PF12146"/>
    </source>
</evidence>
<reference evidence="2" key="2">
    <citation type="submission" date="2022-02" db="EMBL/GenBank/DDBJ databases">
        <authorList>
            <person name="Elcheninov A.G."/>
            <person name="Sorokin D.Y."/>
            <person name="Kublanov I.V."/>
        </authorList>
    </citation>
    <scope>NUCLEOTIDE SEQUENCE</scope>
    <source>
        <strain evidence="2">AArc-St2</strain>
    </source>
</reference>
<dbReference type="InterPro" id="IPR022742">
    <property type="entry name" value="Hydrolase_4"/>
</dbReference>
<proteinExistence type="predicted"/>
<dbReference type="Proteomes" id="UP001203207">
    <property type="component" value="Unassembled WGS sequence"/>
</dbReference>
<dbReference type="Gene3D" id="3.40.50.1820">
    <property type="entry name" value="alpha/beta hydrolase"/>
    <property type="match status" value="1"/>
</dbReference>
<gene>
    <name evidence="2" type="ORF">AArcSt2_04990</name>
</gene>
<dbReference type="PANTHER" id="PTHR43433">
    <property type="entry name" value="HYDROLASE, ALPHA/BETA FOLD FAMILY PROTEIN"/>
    <property type="match status" value="1"/>
</dbReference>
<dbReference type="AlphaFoldDB" id="A0AAE3K7R2"/>
<keyword evidence="3" id="KW-1185">Reference proteome</keyword>
<dbReference type="PANTHER" id="PTHR43433:SF5">
    <property type="entry name" value="AB HYDROLASE-1 DOMAIN-CONTAINING PROTEIN"/>
    <property type="match status" value="1"/>
</dbReference>
<dbReference type="EMBL" id="JAKRVX010000002">
    <property type="protein sequence ID" value="MCL9816296.1"/>
    <property type="molecule type" value="Genomic_DNA"/>
</dbReference>
<accession>A0AAE3K7R2</accession>
<sequence>MPTTTGYLNHELPYVQFGNGPKPLVVLPGASDAFTGPIDGLKSWFLNWHFRRFTDSFTVYYIRRPSEMAEGYTIEEMADAYADAIADRFAEPVAVYGLSMGGCIAQLLAAEHPEIVDRLVLGVSGCRITEQGTAIAKRWAEFAEAHNWEAIYEESIDVTYSGWRQSLYGALASLPADVTVSVPPIPSDVVVTMNALADIDVCDRLTDIDAPTLVIGGDEDVFFDEQTLRETADSIPNARLYLFRRHGHGVFDEEKRPFDRTVRAFLTETL</sequence>
<organism evidence="2 3">
    <name type="scientific">Natronocalculus amylovorans</name>
    <dbReference type="NCBI Taxonomy" id="2917812"/>
    <lineage>
        <taxon>Archaea</taxon>
        <taxon>Methanobacteriati</taxon>
        <taxon>Methanobacteriota</taxon>
        <taxon>Stenosarchaea group</taxon>
        <taxon>Halobacteria</taxon>
        <taxon>Halobacteriales</taxon>
        <taxon>Haloferacaceae</taxon>
        <taxon>Natronocalculus</taxon>
    </lineage>
</organism>
<dbReference type="SUPFAM" id="SSF53474">
    <property type="entry name" value="alpha/beta-Hydrolases"/>
    <property type="match status" value="1"/>
</dbReference>
<name>A0AAE3K7R2_9EURY</name>
<dbReference type="InterPro" id="IPR050471">
    <property type="entry name" value="AB_hydrolase"/>
</dbReference>
<dbReference type="RefSeq" id="WP_250583301.1">
    <property type="nucleotide sequence ID" value="NZ_JAKRVX010000002.1"/>
</dbReference>
<feature type="domain" description="Serine aminopeptidase S33" evidence="1">
    <location>
        <begin position="79"/>
        <end position="254"/>
    </location>
</feature>
<keyword evidence="2" id="KW-0378">Hydrolase</keyword>
<dbReference type="InterPro" id="IPR029058">
    <property type="entry name" value="AB_hydrolase_fold"/>
</dbReference>
<reference evidence="2" key="1">
    <citation type="journal article" date="2022" name="Syst. Appl. Microbiol.">
        <title>Natronocalculus amylovorans gen. nov., sp. nov., and Natranaeroarchaeum aerophilus sp. nov., dominant culturable amylolytic natronoarchaea from hypersaline soda lakes in southwestern Siberia.</title>
        <authorList>
            <person name="Sorokin D.Y."/>
            <person name="Elcheninov A.G."/>
            <person name="Khizhniak T.V."/>
            <person name="Koenen M."/>
            <person name="Bale N.J."/>
            <person name="Damste J.S.S."/>
            <person name="Kublanov I.V."/>
        </authorList>
    </citation>
    <scope>NUCLEOTIDE SEQUENCE</scope>
    <source>
        <strain evidence="2">AArc-St2</strain>
    </source>
</reference>
<dbReference type="InterPro" id="IPR000073">
    <property type="entry name" value="AB_hydrolase_1"/>
</dbReference>
<dbReference type="PRINTS" id="PR00111">
    <property type="entry name" value="ABHYDROLASE"/>
</dbReference>
<dbReference type="Pfam" id="PF12146">
    <property type="entry name" value="Hydrolase_4"/>
    <property type="match status" value="1"/>
</dbReference>
<protein>
    <submittedName>
        <fullName evidence="2">Alpha/beta hydrolase</fullName>
    </submittedName>
</protein>